<dbReference type="AlphaFoldDB" id="A0A9P7K9F7"/>
<proteinExistence type="predicted"/>
<gene>
    <name evidence="1" type="ORF">DXG03_006051</name>
</gene>
<dbReference type="OrthoDB" id="2977638at2759"/>
<comment type="caution">
    <text evidence="1">The sequence shown here is derived from an EMBL/GenBank/DDBJ whole genome shotgun (WGS) entry which is preliminary data.</text>
</comment>
<evidence type="ECO:0000313" key="1">
    <source>
        <dbReference type="EMBL" id="KAG5641084.1"/>
    </source>
</evidence>
<sequence>MSDPEFPDTSLPQGSPEERLTSLESSVSTLLQQSQTTAAALTHVLTLVTPAAPAVTLVAPVAPPITSTPTAPLAAAVVIPLPTNLAALPAFLMAFTAQTQAEAKAAAEAKFPDDHIKIGWAMTYMQLGQAADLVAHIFEHGGIKKAFQDWDHFVSVFGDEFYDPNEVANASLALESLGYFQNGRSIDQYIDSFKALWYKSGYPDGRHLVIKFHHGPDFRLNCCLGTITTGRPHESQVNEWFHAAHLQDFLM</sequence>
<dbReference type="Proteomes" id="UP000775547">
    <property type="component" value="Unassembled WGS sequence"/>
</dbReference>
<evidence type="ECO:0000313" key="2">
    <source>
        <dbReference type="Proteomes" id="UP000775547"/>
    </source>
</evidence>
<protein>
    <recommendedName>
        <fullName evidence="3">Retrotransposon gag domain-containing protein</fullName>
    </recommendedName>
</protein>
<reference evidence="1" key="1">
    <citation type="submission" date="2020-07" db="EMBL/GenBank/DDBJ databases">
        <authorList>
            <person name="Nieuwenhuis M."/>
            <person name="Van De Peppel L.J.J."/>
        </authorList>
    </citation>
    <scope>NUCLEOTIDE SEQUENCE</scope>
    <source>
        <strain evidence="1">AP01</strain>
        <tissue evidence="1">Mycelium</tissue>
    </source>
</reference>
<organism evidence="1 2">
    <name type="scientific">Asterophora parasitica</name>
    <dbReference type="NCBI Taxonomy" id="117018"/>
    <lineage>
        <taxon>Eukaryota</taxon>
        <taxon>Fungi</taxon>
        <taxon>Dikarya</taxon>
        <taxon>Basidiomycota</taxon>
        <taxon>Agaricomycotina</taxon>
        <taxon>Agaricomycetes</taxon>
        <taxon>Agaricomycetidae</taxon>
        <taxon>Agaricales</taxon>
        <taxon>Tricholomatineae</taxon>
        <taxon>Lyophyllaceae</taxon>
        <taxon>Asterophora</taxon>
    </lineage>
</organism>
<keyword evidence="2" id="KW-1185">Reference proteome</keyword>
<evidence type="ECO:0008006" key="3">
    <source>
        <dbReference type="Google" id="ProtNLM"/>
    </source>
</evidence>
<name>A0A9P7K9F7_9AGAR</name>
<accession>A0A9P7K9F7</accession>
<dbReference type="EMBL" id="JABCKV010000393">
    <property type="protein sequence ID" value="KAG5641084.1"/>
    <property type="molecule type" value="Genomic_DNA"/>
</dbReference>
<reference evidence="1" key="2">
    <citation type="submission" date="2021-10" db="EMBL/GenBank/DDBJ databases">
        <title>Phylogenomics reveals ancestral predisposition of the termite-cultivated fungus Termitomyces towards a domesticated lifestyle.</title>
        <authorList>
            <person name="Auxier B."/>
            <person name="Grum-Grzhimaylo A."/>
            <person name="Cardenas M.E."/>
            <person name="Lodge J.D."/>
            <person name="Laessoe T."/>
            <person name="Pedersen O."/>
            <person name="Smith M.E."/>
            <person name="Kuyper T.W."/>
            <person name="Franco-Molano E.A."/>
            <person name="Baroni T.J."/>
            <person name="Aanen D.K."/>
        </authorList>
    </citation>
    <scope>NUCLEOTIDE SEQUENCE</scope>
    <source>
        <strain evidence="1">AP01</strain>
        <tissue evidence="1">Mycelium</tissue>
    </source>
</reference>